<feature type="compositionally biased region" description="Pro residues" evidence="1">
    <location>
        <begin position="20"/>
        <end position="29"/>
    </location>
</feature>
<sequence>MTARKNLSILSTTPMSHGLPQPPEPPPTTITPRPITSIPLNFTYPPPRQSSFQPNKATITIQSKVKVGKSYADSLNGFSPAVIILNKDVSSGNNTISFTPNTETLEWLERSAFGILSDCFEKKDVVSALYIHGFHKANEGDCATNRRCWLHASGVPLKAWSRELFEKLVSRFGVLVSLAELTQERKKLDVAFIQVSTTLKKHIQWFINANISDRIYEITLVEVPDGYVRLEEESNPPAAGHRMDSIQSISNSNPFQLMQLIKKGTAKTPPAAIRHGNLEMSMPTPDTNKSTAIACSSKTSKSSFIPSELSAPMSISKIISPLVEHGSSSCSPVLPFTGPLVTYSASPSSAQDNKEKKKKINFRGSIVSSDTLVDSDVRRVNRRLMDHEPSKEGSMSFCDSEAEQTVEIGHQIGWVDTENREAVTNLAKELVVKEGFEWSQSRAEL</sequence>
<protein>
    <recommendedName>
        <fullName evidence="4">DUF4283 domain-containing protein</fullName>
    </recommendedName>
</protein>
<evidence type="ECO:0000313" key="2">
    <source>
        <dbReference type="EMBL" id="KAJ4840872.1"/>
    </source>
</evidence>
<feature type="region of interest" description="Disordered" evidence="1">
    <location>
        <begin position="1"/>
        <end position="37"/>
    </location>
</feature>
<dbReference type="AlphaFoldDB" id="A0A9Q0JH31"/>
<dbReference type="EMBL" id="JAKUCV010002925">
    <property type="protein sequence ID" value="KAJ4840872.1"/>
    <property type="molecule type" value="Genomic_DNA"/>
</dbReference>
<reference evidence="2" key="1">
    <citation type="submission" date="2022-02" db="EMBL/GenBank/DDBJ databases">
        <authorList>
            <person name="Henning P.M."/>
            <person name="McCubbin A.G."/>
            <person name="Shore J.S."/>
        </authorList>
    </citation>
    <scope>NUCLEOTIDE SEQUENCE</scope>
    <source>
        <strain evidence="2">F60SS</strain>
        <tissue evidence="2">Leaves</tissue>
    </source>
</reference>
<keyword evidence="3" id="KW-1185">Reference proteome</keyword>
<evidence type="ECO:0000256" key="1">
    <source>
        <dbReference type="SAM" id="MobiDB-lite"/>
    </source>
</evidence>
<comment type="caution">
    <text evidence="2">The sequence shown here is derived from an EMBL/GenBank/DDBJ whole genome shotgun (WGS) entry which is preliminary data.</text>
</comment>
<evidence type="ECO:0000313" key="3">
    <source>
        <dbReference type="Proteomes" id="UP001141552"/>
    </source>
</evidence>
<proteinExistence type="predicted"/>
<organism evidence="2 3">
    <name type="scientific">Turnera subulata</name>
    <dbReference type="NCBI Taxonomy" id="218843"/>
    <lineage>
        <taxon>Eukaryota</taxon>
        <taxon>Viridiplantae</taxon>
        <taxon>Streptophyta</taxon>
        <taxon>Embryophyta</taxon>
        <taxon>Tracheophyta</taxon>
        <taxon>Spermatophyta</taxon>
        <taxon>Magnoliopsida</taxon>
        <taxon>eudicotyledons</taxon>
        <taxon>Gunneridae</taxon>
        <taxon>Pentapetalae</taxon>
        <taxon>rosids</taxon>
        <taxon>fabids</taxon>
        <taxon>Malpighiales</taxon>
        <taxon>Passifloraceae</taxon>
        <taxon>Turnera</taxon>
    </lineage>
</organism>
<gene>
    <name evidence="2" type="ORF">Tsubulata_028463</name>
</gene>
<name>A0A9Q0JH31_9ROSI</name>
<dbReference type="Proteomes" id="UP001141552">
    <property type="component" value="Unassembled WGS sequence"/>
</dbReference>
<reference evidence="2" key="2">
    <citation type="journal article" date="2023" name="Plants (Basel)">
        <title>Annotation of the Turnera subulata (Passifloraceae) Draft Genome Reveals the S-Locus Evolved after the Divergence of Turneroideae from Passifloroideae in a Stepwise Manner.</title>
        <authorList>
            <person name="Henning P.M."/>
            <person name="Roalson E.H."/>
            <person name="Mir W."/>
            <person name="McCubbin A.G."/>
            <person name="Shore J.S."/>
        </authorList>
    </citation>
    <scope>NUCLEOTIDE SEQUENCE</scope>
    <source>
        <strain evidence="2">F60SS</strain>
    </source>
</reference>
<evidence type="ECO:0008006" key="4">
    <source>
        <dbReference type="Google" id="ProtNLM"/>
    </source>
</evidence>
<accession>A0A9Q0JH31</accession>